<dbReference type="Pfam" id="PF01048">
    <property type="entry name" value="PNP_UDP_1"/>
    <property type="match status" value="1"/>
</dbReference>
<evidence type="ECO:0000259" key="3">
    <source>
        <dbReference type="Pfam" id="PF01048"/>
    </source>
</evidence>
<dbReference type="PANTHER" id="PTHR42679">
    <property type="entry name" value="S-METHYL-5'-THIOADENOSINE PHOSPHORYLASE"/>
    <property type="match status" value="1"/>
</dbReference>
<keyword evidence="5" id="KW-1185">Reference proteome</keyword>
<keyword evidence="1" id="KW-0328">Glycosyltransferase</keyword>
<dbReference type="InterPro" id="IPR035994">
    <property type="entry name" value="Nucleoside_phosphorylase_sf"/>
</dbReference>
<dbReference type="InterPro" id="IPR000845">
    <property type="entry name" value="Nucleoside_phosphorylase_d"/>
</dbReference>
<dbReference type="PANTHER" id="PTHR42679:SF2">
    <property type="entry name" value="S-METHYL-5'-THIOADENOSINE PHOSPHORYLASE"/>
    <property type="match status" value="1"/>
</dbReference>
<feature type="domain" description="Nucleoside phosphorylase" evidence="3">
    <location>
        <begin position="84"/>
        <end position="251"/>
    </location>
</feature>
<sequence length="305" mass="33438">MDQLFKVLAEHFQTDHVEIASLGGSATWGMRFPEDIEPEAVVTKFESFDTPFGVGAAMKLLDISGKPVLRITHQGWKYGRNEFPSANDSLQVFWVLKQAGVKRIIVDGSCGGITVRQGDVVISSDFVDLYSNPITTQFAQTIGVDSWKRLAHPFCDELRRILLEEAIKERSCLIASENSYQIGRIYENGVYVTTPPGLFETAAQVSWYKQLGGDTVGQSLGFVAKLARICDMCIAAIHVISNDAEGMPADFGEIGLEDFYFACAKPFGSIVLRVLKRAVNLEISDCGCQSYTNDTKMTGLPVAGA</sequence>
<comment type="caution">
    <text evidence="4">The sequence shown here is derived from an EMBL/GenBank/DDBJ whole genome shotgun (WGS) entry which is preliminary data.</text>
</comment>
<proteinExistence type="predicted"/>
<accession>A0ABS6K9L1</accession>
<dbReference type="EMBL" id="JAHQCX010000009">
    <property type="protein sequence ID" value="MBU9727209.1"/>
    <property type="molecule type" value="Genomic_DNA"/>
</dbReference>
<dbReference type="SUPFAM" id="SSF53167">
    <property type="entry name" value="Purine and uridine phosphorylases"/>
    <property type="match status" value="1"/>
</dbReference>
<dbReference type="InterPro" id="IPR010044">
    <property type="entry name" value="MTAP"/>
</dbReference>
<evidence type="ECO:0000313" key="5">
    <source>
        <dbReference type="Proteomes" id="UP001314681"/>
    </source>
</evidence>
<protein>
    <recommendedName>
        <fullName evidence="3">Nucleoside phosphorylase domain-containing protein</fullName>
    </recommendedName>
</protein>
<gene>
    <name evidence="4" type="ORF">KTH90_14415</name>
</gene>
<evidence type="ECO:0000256" key="1">
    <source>
        <dbReference type="ARBA" id="ARBA00022676"/>
    </source>
</evidence>
<evidence type="ECO:0000256" key="2">
    <source>
        <dbReference type="ARBA" id="ARBA00022679"/>
    </source>
</evidence>
<name>A0ABS6K9L1_9FIRM</name>
<reference evidence="4 5" key="1">
    <citation type="submission" date="2021-06" db="EMBL/GenBank/DDBJ databases">
        <title>Description of novel taxa of the family Lachnospiraceae.</title>
        <authorList>
            <person name="Chaplin A.V."/>
            <person name="Sokolova S.R."/>
            <person name="Pikina A.P."/>
            <person name="Korzhanova M."/>
            <person name="Belova V."/>
            <person name="Korostin D."/>
            <person name="Efimov B.A."/>
        </authorList>
    </citation>
    <scope>NUCLEOTIDE SEQUENCE [LARGE SCALE GENOMIC DNA]</scope>
    <source>
        <strain evidence="4 5">ASD4241</strain>
    </source>
</reference>
<keyword evidence="2" id="KW-0808">Transferase</keyword>
<dbReference type="Proteomes" id="UP001314681">
    <property type="component" value="Unassembled WGS sequence"/>
</dbReference>
<organism evidence="4 5">
    <name type="scientific">Diplocloster modestus</name>
    <dbReference type="NCBI Taxonomy" id="2850322"/>
    <lineage>
        <taxon>Bacteria</taxon>
        <taxon>Bacillati</taxon>
        <taxon>Bacillota</taxon>
        <taxon>Clostridia</taxon>
        <taxon>Lachnospirales</taxon>
        <taxon>Lachnospiraceae</taxon>
        <taxon>Diplocloster</taxon>
    </lineage>
</organism>
<dbReference type="Gene3D" id="3.40.50.1580">
    <property type="entry name" value="Nucleoside phosphorylase domain"/>
    <property type="match status" value="1"/>
</dbReference>
<evidence type="ECO:0000313" key="4">
    <source>
        <dbReference type="EMBL" id="MBU9727209.1"/>
    </source>
</evidence>
<dbReference type="RefSeq" id="WP_158353968.1">
    <property type="nucleotide sequence ID" value="NZ_JAHQCX010000009.1"/>
</dbReference>